<name>A0AAD6TU81_9AGAR</name>
<organism evidence="1 2">
    <name type="scientific">Mycena belliarum</name>
    <dbReference type="NCBI Taxonomy" id="1033014"/>
    <lineage>
        <taxon>Eukaryota</taxon>
        <taxon>Fungi</taxon>
        <taxon>Dikarya</taxon>
        <taxon>Basidiomycota</taxon>
        <taxon>Agaricomycotina</taxon>
        <taxon>Agaricomycetes</taxon>
        <taxon>Agaricomycetidae</taxon>
        <taxon>Agaricales</taxon>
        <taxon>Marasmiineae</taxon>
        <taxon>Mycenaceae</taxon>
        <taxon>Mycena</taxon>
    </lineage>
</organism>
<dbReference type="EMBL" id="JARJCN010000058">
    <property type="protein sequence ID" value="KAJ7079755.1"/>
    <property type="molecule type" value="Genomic_DNA"/>
</dbReference>
<proteinExistence type="predicted"/>
<evidence type="ECO:0000313" key="2">
    <source>
        <dbReference type="Proteomes" id="UP001222325"/>
    </source>
</evidence>
<comment type="caution">
    <text evidence="1">The sequence shown here is derived from an EMBL/GenBank/DDBJ whole genome shotgun (WGS) entry which is preliminary data.</text>
</comment>
<sequence>MDTEFSAYTLPSHPSPCYSQDPACDETRLEFSPATRLRPTGIFTKACGSATIVLFNQDPSSPIPSYGREAPVSGLLILEHDTSRVSEIVVKFQGQLKITTAESGATISIFKNSHSLWSLGSSSSVCPERIDFAYQFPTTFRHQDHEYPLPPSYIARFTGSPVLSAECTYTVTISISKAHRLGIWSQTKIVHIPVKYRPLSSPPSGISSPPYFLAQAVKTMPDEWHQSSFVLNTRGSTLTPIQCQAFIPSVKVFGVADTIPIHLQISAPVCSLREFILPAGPAPGDVDDGRGPVRVSLTRMVTYACRGREIWRTRQIGEGRFRPLPPAVNFDCDCRPECVPSDACVQSLDWDGEVRCGPGVAVGGFRAAGLTVKDFIIIHLVPPNSSPLLPVQHALPVRFVTDSFVLAT</sequence>
<dbReference type="Proteomes" id="UP001222325">
    <property type="component" value="Unassembled WGS sequence"/>
</dbReference>
<evidence type="ECO:0000313" key="1">
    <source>
        <dbReference type="EMBL" id="KAJ7079755.1"/>
    </source>
</evidence>
<reference evidence="1" key="1">
    <citation type="submission" date="2023-03" db="EMBL/GenBank/DDBJ databases">
        <title>Massive genome expansion in bonnet fungi (Mycena s.s.) driven by repeated elements and novel gene families across ecological guilds.</title>
        <authorList>
            <consortium name="Lawrence Berkeley National Laboratory"/>
            <person name="Harder C.B."/>
            <person name="Miyauchi S."/>
            <person name="Viragh M."/>
            <person name="Kuo A."/>
            <person name="Thoen E."/>
            <person name="Andreopoulos B."/>
            <person name="Lu D."/>
            <person name="Skrede I."/>
            <person name="Drula E."/>
            <person name="Henrissat B."/>
            <person name="Morin E."/>
            <person name="Kohler A."/>
            <person name="Barry K."/>
            <person name="LaButti K."/>
            <person name="Morin E."/>
            <person name="Salamov A."/>
            <person name="Lipzen A."/>
            <person name="Mereny Z."/>
            <person name="Hegedus B."/>
            <person name="Baldrian P."/>
            <person name="Stursova M."/>
            <person name="Weitz H."/>
            <person name="Taylor A."/>
            <person name="Grigoriev I.V."/>
            <person name="Nagy L.G."/>
            <person name="Martin F."/>
            <person name="Kauserud H."/>
        </authorList>
    </citation>
    <scope>NUCLEOTIDE SEQUENCE</scope>
    <source>
        <strain evidence="1">CBHHK173m</strain>
    </source>
</reference>
<gene>
    <name evidence="1" type="ORF">B0H15DRAFT_997974</name>
</gene>
<dbReference type="AlphaFoldDB" id="A0AAD6TU81"/>
<keyword evidence="2" id="KW-1185">Reference proteome</keyword>
<accession>A0AAD6TU81</accession>
<protein>
    <submittedName>
        <fullName evidence="1">Uncharacterized protein</fullName>
    </submittedName>
</protein>